<feature type="domain" description="MurNAc-LAA" evidence="3">
    <location>
        <begin position="198"/>
        <end position="322"/>
    </location>
</feature>
<dbReference type="Pfam" id="PF01520">
    <property type="entry name" value="Amidase_3"/>
    <property type="match status" value="1"/>
</dbReference>
<protein>
    <submittedName>
        <fullName evidence="4">N-acetylmuramoyl-L-alanine amidase</fullName>
    </submittedName>
</protein>
<keyword evidence="1" id="KW-0378">Hydrolase</keyword>
<dbReference type="InterPro" id="IPR050695">
    <property type="entry name" value="N-acetylmuramoyl_amidase_3"/>
</dbReference>
<evidence type="ECO:0000256" key="2">
    <source>
        <dbReference type="SAM" id="MobiDB-lite"/>
    </source>
</evidence>
<dbReference type="SUPFAM" id="SSF53187">
    <property type="entry name" value="Zn-dependent exopeptidases"/>
    <property type="match status" value="1"/>
</dbReference>
<dbReference type="GO" id="GO:0009253">
    <property type="term" value="P:peptidoglycan catabolic process"/>
    <property type="evidence" value="ECO:0007669"/>
    <property type="project" value="InterPro"/>
</dbReference>
<evidence type="ECO:0000259" key="3">
    <source>
        <dbReference type="SMART" id="SM00646"/>
    </source>
</evidence>
<dbReference type="SMART" id="SM00646">
    <property type="entry name" value="Ami_3"/>
    <property type="match status" value="1"/>
</dbReference>
<feature type="compositionally biased region" description="Polar residues" evidence="2">
    <location>
        <begin position="74"/>
        <end position="92"/>
    </location>
</feature>
<keyword evidence="5" id="KW-1185">Reference proteome</keyword>
<proteinExistence type="predicted"/>
<dbReference type="InterPro" id="IPR002508">
    <property type="entry name" value="MurNAc-LAA_cat"/>
</dbReference>
<gene>
    <name evidence="4" type="ORF">C1I98_26970</name>
</gene>
<dbReference type="GO" id="GO:0008745">
    <property type="term" value="F:N-acetylmuramoyl-L-alanine amidase activity"/>
    <property type="evidence" value="ECO:0007669"/>
    <property type="project" value="InterPro"/>
</dbReference>
<evidence type="ECO:0000256" key="1">
    <source>
        <dbReference type="ARBA" id="ARBA00022801"/>
    </source>
</evidence>
<comment type="caution">
    <text evidence="4">The sequence shown here is derived from an EMBL/GenBank/DDBJ whole genome shotgun (WGS) entry which is preliminary data.</text>
</comment>
<accession>A0A2W2HB71</accession>
<dbReference type="PANTHER" id="PTHR30404">
    <property type="entry name" value="N-ACETYLMURAMOYL-L-ALANINE AMIDASE"/>
    <property type="match status" value="1"/>
</dbReference>
<dbReference type="AlphaFoldDB" id="A0A2W2HB71"/>
<sequence length="326" mass="33839">MGGERVSWGAGRVPPRGGPERCFAGNVWKVPSSAQRAERLTEGEIVTSRAAGGAALAALCGLAVAACGSGETTLRFSPSSADARQAPPATTQPEEPKGEPAPGASADEPLRGKVVVIDPGHNGGNAKHPEVINRQVDVLTKRKPCDTTGTSTNDGYSEAAFTWDVSQRVAKILKARGATVKLTRKNNTGVGPCITERAAAGNKAKADAAISIHADGAGAAGHGFHVIMPKKIGGPVDPVVGDSRKLGITVRDAFRAGTGLPYSTYIGSKALDFRNDLGGLNLSTVPKIFLECGNMRNSGEAAKFRSPAFRQKIAESIATGMQRYLT</sequence>
<reference evidence="4 5" key="1">
    <citation type="submission" date="2018-01" db="EMBL/GenBank/DDBJ databases">
        <title>Draft genome sequence of Sphaerisporangium sp. 7K107.</title>
        <authorList>
            <person name="Sahin N."/>
            <person name="Saygin H."/>
            <person name="Ay H."/>
        </authorList>
    </citation>
    <scope>NUCLEOTIDE SEQUENCE [LARGE SCALE GENOMIC DNA]</scope>
    <source>
        <strain evidence="4 5">7K107</strain>
    </source>
</reference>
<dbReference type="GO" id="GO:0030288">
    <property type="term" value="C:outer membrane-bounded periplasmic space"/>
    <property type="evidence" value="ECO:0007669"/>
    <property type="project" value="TreeGrafter"/>
</dbReference>
<evidence type="ECO:0000313" key="5">
    <source>
        <dbReference type="Proteomes" id="UP000248544"/>
    </source>
</evidence>
<dbReference type="CDD" id="cd02696">
    <property type="entry name" value="MurNAc-LAA"/>
    <property type="match status" value="1"/>
</dbReference>
<dbReference type="Gene3D" id="3.40.630.40">
    <property type="entry name" value="Zn-dependent exopeptidases"/>
    <property type="match status" value="1"/>
</dbReference>
<organism evidence="4 5">
    <name type="scientific">Spongiactinospora gelatinilytica</name>
    <dbReference type="NCBI Taxonomy" id="2666298"/>
    <lineage>
        <taxon>Bacteria</taxon>
        <taxon>Bacillati</taxon>
        <taxon>Actinomycetota</taxon>
        <taxon>Actinomycetes</taxon>
        <taxon>Streptosporangiales</taxon>
        <taxon>Streptosporangiaceae</taxon>
        <taxon>Spongiactinospora</taxon>
    </lineage>
</organism>
<dbReference type="EMBL" id="POUA01000261">
    <property type="protein sequence ID" value="PZG36354.1"/>
    <property type="molecule type" value="Genomic_DNA"/>
</dbReference>
<dbReference type="Proteomes" id="UP000248544">
    <property type="component" value="Unassembled WGS sequence"/>
</dbReference>
<evidence type="ECO:0000313" key="4">
    <source>
        <dbReference type="EMBL" id="PZG36354.1"/>
    </source>
</evidence>
<feature type="region of interest" description="Disordered" evidence="2">
    <location>
        <begin position="74"/>
        <end position="110"/>
    </location>
</feature>
<name>A0A2W2HB71_9ACTN</name>
<dbReference type="PANTHER" id="PTHR30404:SF0">
    <property type="entry name" value="N-ACETYLMURAMOYL-L-ALANINE AMIDASE AMIC"/>
    <property type="match status" value="1"/>
</dbReference>